<dbReference type="Gene3D" id="1.10.510.10">
    <property type="entry name" value="Transferase(Phosphotransferase) domain 1"/>
    <property type="match status" value="1"/>
</dbReference>
<evidence type="ECO:0000313" key="1">
    <source>
        <dbReference type="EMBL" id="CAA9379003.1"/>
    </source>
</evidence>
<dbReference type="Gene3D" id="1.20.58.840">
    <property type="match status" value="1"/>
</dbReference>
<dbReference type="SUPFAM" id="SSF56112">
    <property type="entry name" value="Protein kinase-like (PK-like)"/>
    <property type="match status" value="1"/>
</dbReference>
<gene>
    <name evidence="1" type="ORF">AVDCRST_MAG75-799</name>
</gene>
<dbReference type="InterPro" id="IPR011009">
    <property type="entry name" value="Kinase-like_dom_sf"/>
</dbReference>
<dbReference type="AlphaFoldDB" id="A0A6J4N6I8"/>
<sequence length="208" mass="23633">MVSCTRWLQGTVAGSGPIENDWLATSNAAALARLHAAQAPRQIPVWRRLVEDDFCDRLEQSLRRPWTAGPYGEQARRAIAARISDIRRWTASYHRLCRRASDSPWVPTHGEPHTANQVITESGVVFVDWETVALAPRERDLRTLVDSGYADLVAPDWAMIAMFDVEWRLDELSQYSTWFASPHRGTESDRVALEALFEELDRPDVFAD</sequence>
<evidence type="ECO:0008006" key="2">
    <source>
        <dbReference type="Google" id="ProtNLM"/>
    </source>
</evidence>
<organism evidence="1">
    <name type="scientific">uncultured Propionibacteriaceae bacterium</name>
    <dbReference type="NCBI Taxonomy" id="257457"/>
    <lineage>
        <taxon>Bacteria</taxon>
        <taxon>Bacillati</taxon>
        <taxon>Actinomycetota</taxon>
        <taxon>Actinomycetes</taxon>
        <taxon>Propionibacteriales</taxon>
        <taxon>Propionibacteriaceae</taxon>
        <taxon>environmental samples</taxon>
    </lineage>
</organism>
<reference evidence="1" key="1">
    <citation type="submission" date="2020-02" db="EMBL/GenBank/DDBJ databases">
        <authorList>
            <person name="Meier V. D."/>
        </authorList>
    </citation>
    <scope>NUCLEOTIDE SEQUENCE</scope>
    <source>
        <strain evidence="1">AVDCRST_MAG75</strain>
    </source>
</reference>
<proteinExistence type="predicted"/>
<accession>A0A6J4N6I8</accession>
<name>A0A6J4N6I8_9ACTN</name>
<dbReference type="EMBL" id="CADCUO010000048">
    <property type="protein sequence ID" value="CAA9379003.1"/>
    <property type="molecule type" value="Genomic_DNA"/>
</dbReference>
<protein>
    <recommendedName>
        <fullName evidence="2">Aminoglycoside phosphotransferase domain-containing protein</fullName>
    </recommendedName>
</protein>